<dbReference type="AlphaFoldDB" id="A0AAW9LQR5"/>
<comment type="caution">
    <text evidence="3">The sequence shown here is derived from an EMBL/GenBank/DDBJ whole genome shotgun (WGS) entry which is preliminary data.</text>
</comment>
<organism evidence="3 4">
    <name type="scientific">Klebsiella aerogenes</name>
    <name type="common">Enterobacter aerogenes</name>
    <dbReference type="NCBI Taxonomy" id="548"/>
    <lineage>
        <taxon>Bacteria</taxon>
        <taxon>Pseudomonadati</taxon>
        <taxon>Pseudomonadota</taxon>
        <taxon>Gammaproteobacteria</taxon>
        <taxon>Enterobacterales</taxon>
        <taxon>Enterobacteriaceae</taxon>
        <taxon>Klebsiella/Raoultella group</taxon>
        <taxon>Klebsiella</taxon>
    </lineage>
</organism>
<proteinExistence type="predicted"/>
<dbReference type="EMBL" id="JARELW010000005">
    <property type="protein sequence ID" value="MEA8800369.1"/>
    <property type="molecule type" value="Genomic_DNA"/>
</dbReference>
<evidence type="ECO:0000313" key="3">
    <source>
        <dbReference type="EMBL" id="MEA8800369.1"/>
    </source>
</evidence>
<gene>
    <name evidence="3" type="ORF">PZT46_14045</name>
</gene>
<dbReference type="InterPro" id="IPR025157">
    <property type="entry name" value="Hemagglutinin_rpt"/>
</dbReference>
<dbReference type="GO" id="GO:0003824">
    <property type="term" value="F:catalytic activity"/>
    <property type="evidence" value="ECO:0007669"/>
    <property type="project" value="UniProtKB-ARBA"/>
</dbReference>
<keyword evidence="1" id="KW-0800">Toxin</keyword>
<accession>A0AAW9LQR5</accession>
<protein>
    <submittedName>
        <fullName evidence="3">Filamentous hemagglutinin</fullName>
    </submittedName>
</protein>
<name>A0AAW9LQR5_KLEAE</name>
<dbReference type="Pfam" id="PF13332">
    <property type="entry name" value="Fil_haemagg_2"/>
    <property type="match status" value="1"/>
</dbReference>
<evidence type="ECO:0000256" key="1">
    <source>
        <dbReference type="ARBA" id="ARBA00022656"/>
    </source>
</evidence>
<feature type="region of interest" description="Disordered" evidence="2">
    <location>
        <begin position="1"/>
        <end position="48"/>
    </location>
</feature>
<dbReference type="GO" id="GO:0090729">
    <property type="term" value="F:toxin activity"/>
    <property type="evidence" value="ECO:0007669"/>
    <property type="project" value="UniProtKB-KW"/>
</dbReference>
<reference evidence="3" key="1">
    <citation type="journal article" date="2023" name="J. Hosp. Infect.">
        <title>Cross-contamination of carbapenem-resistant Gram-negative bacteria between patients and hospital environment in the first year of a newly built surgical ward.</title>
        <authorList>
            <person name="Boutin S."/>
            <person name="Scherrer M."/>
            <person name="Spath I."/>
            <person name="Kocer K."/>
            <person name="Heeg K."/>
            <person name="Nurjadi D."/>
        </authorList>
    </citation>
    <scope>NUCLEOTIDE SEQUENCE</scope>
    <source>
        <strain evidence="3">KE10384</strain>
    </source>
</reference>
<sequence length="91" mass="9451">MDVGRNLTLSSEQDSDNYDSKQRSGSVGASGSMGGGSGSLNLSQSKMHSTWASVEAQTGIFAGEGGFDVKVGGHTQLNGSVLATRRRGRSW</sequence>
<evidence type="ECO:0000256" key="2">
    <source>
        <dbReference type="SAM" id="MobiDB-lite"/>
    </source>
</evidence>
<evidence type="ECO:0000313" key="4">
    <source>
        <dbReference type="Proteomes" id="UP001303386"/>
    </source>
</evidence>
<dbReference type="Proteomes" id="UP001303386">
    <property type="component" value="Unassembled WGS sequence"/>
</dbReference>